<comment type="caution">
    <text evidence="2">The sequence shown here is derived from an EMBL/GenBank/DDBJ whole genome shotgun (WGS) entry which is preliminary data.</text>
</comment>
<gene>
    <name evidence="2" type="ORF">H3H51_16340</name>
</gene>
<dbReference type="Gene3D" id="3.40.430.10">
    <property type="entry name" value="Dihydrofolate Reductase, subunit A"/>
    <property type="match status" value="1"/>
</dbReference>
<dbReference type="RefSeq" id="WP_183090124.1">
    <property type="nucleotide sequence ID" value="NZ_JACJUD010000005.1"/>
</dbReference>
<keyword evidence="3" id="KW-1185">Reference proteome</keyword>
<dbReference type="GO" id="GO:0008703">
    <property type="term" value="F:5-amino-6-(5-phosphoribosylamino)uracil reductase activity"/>
    <property type="evidence" value="ECO:0007669"/>
    <property type="project" value="InterPro"/>
</dbReference>
<dbReference type="InterPro" id="IPR002734">
    <property type="entry name" value="RibDG_C"/>
</dbReference>
<proteinExistence type="predicted"/>
<dbReference type="AlphaFoldDB" id="A0A7W4QB64"/>
<accession>A0A7W4QB64</accession>
<dbReference type="EMBL" id="JACJUD010000005">
    <property type="protein sequence ID" value="MBB2496592.1"/>
    <property type="molecule type" value="Genomic_DNA"/>
</dbReference>
<dbReference type="SUPFAM" id="SSF53597">
    <property type="entry name" value="Dihydrofolate reductase-like"/>
    <property type="match status" value="1"/>
</dbReference>
<reference evidence="2 3" key="1">
    <citation type="submission" date="2020-08" db="EMBL/GenBank/DDBJ databases">
        <authorList>
            <person name="Kim C.M."/>
        </authorList>
    </citation>
    <scope>NUCLEOTIDE SEQUENCE [LARGE SCALE GENOMIC DNA]</scope>
    <source>
        <strain evidence="2 3">UL070</strain>
    </source>
</reference>
<dbReference type="GO" id="GO:0009231">
    <property type="term" value="P:riboflavin biosynthetic process"/>
    <property type="evidence" value="ECO:0007669"/>
    <property type="project" value="InterPro"/>
</dbReference>
<protein>
    <submittedName>
        <fullName evidence="2">Dihydrofolate reductase</fullName>
    </submittedName>
</protein>
<sequence>MKPALIYYVAASLDGYIARPDGQGDWLESIQAARNDHGYNSFYDGIDALLMGRGTFNTLLALDGDWPYPGKPCMVLTRNPEEQLPVDVVMRHCTPAEGLAELAEQGCKRVWLVGGGSLAGNCFAAGLLDELVVSLVPYLLGAGIPLLSTGLERPLKLLEQRSFANGVVQLHYQVLQESQQDAA</sequence>
<evidence type="ECO:0000313" key="2">
    <source>
        <dbReference type="EMBL" id="MBB2496592.1"/>
    </source>
</evidence>
<organism evidence="2 3">
    <name type="scientific">Aquipseudomonas ullengensis</name>
    <dbReference type="NCBI Taxonomy" id="2759166"/>
    <lineage>
        <taxon>Bacteria</taxon>
        <taxon>Pseudomonadati</taxon>
        <taxon>Pseudomonadota</taxon>
        <taxon>Gammaproteobacteria</taxon>
        <taxon>Pseudomonadales</taxon>
        <taxon>Pseudomonadaceae</taxon>
        <taxon>Aquipseudomonas</taxon>
    </lineage>
</organism>
<name>A0A7W4QB64_9GAMM</name>
<feature type="domain" description="Bacterial bifunctional deaminase-reductase C-terminal" evidence="1">
    <location>
        <begin position="3"/>
        <end position="168"/>
    </location>
</feature>
<dbReference type="Pfam" id="PF01872">
    <property type="entry name" value="RibD_C"/>
    <property type="match status" value="1"/>
</dbReference>
<dbReference type="PANTHER" id="PTHR38011">
    <property type="entry name" value="DIHYDROFOLATE REDUCTASE FAMILY PROTEIN (AFU_ORTHOLOGUE AFUA_8G06820)"/>
    <property type="match status" value="1"/>
</dbReference>
<dbReference type="PANTHER" id="PTHR38011:SF11">
    <property type="entry name" value="2,5-DIAMINO-6-RIBOSYLAMINO-4(3H)-PYRIMIDINONE 5'-PHOSPHATE REDUCTASE"/>
    <property type="match status" value="1"/>
</dbReference>
<dbReference type="InterPro" id="IPR050765">
    <property type="entry name" value="Riboflavin_Biosynth_HTPR"/>
</dbReference>
<evidence type="ECO:0000313" key="3">
    <source>
        <dbReference type="Proteomes" id="UP000542720"/>
    </source>
</evidence>
<evidence type="ECO:0000259" key="1">
    <source>
        <dbReference type="Pfam" id="PF01872"/>
    </source>
</evidence>
<dbReference type="Proteomes" id="UP000542720">
    <property type="component" value="Unassembled WGS sequence"/>
</dbReference>
<dbReference type="InterPro" id="IPR024072">
    <property type="entry name" value="DHFR-like_dom_sf"/>
</dbReference>